<protein>
    <submittedName>
        <fullName evidence="2">Uncharacterized protein</fullName>
    </submittedName>
</protein>
<name>A0A4Y2PPJ2_ARAVE</name>
<proteinExistence type="predicted"/>
<keyword evidence="3" id="KW-1185">Reference proteome</keyword>
<accession>A0A4Y2PPJ2</accession>
<feature type="compositionally biased region" description="Low complexity" evidence="1">
    <location>
        <begin position="26"/>
        <end position="41"/>
    </location>
</feature>
<feature type="compositionally biased region" description="Polar residues" evidence="1">
    <location>
        <begin position="42"/>
        <end position="55"/>
    </location>
</feature>
<gene>
    <name evidence="2" type="ORF">AVEN_153864_1</name>
</gene>
<evidence type="ECO:0000313" key="2">
    <source>
        <dbReference type="EMBL" id="GBN52843.1"/>
    </source>
</evidence>
<organism evidence="2 3">
    <name type="scientific">Araneus ventricosus</name>
    <name type="common">Orbweaver spider</name>
    <name type="synonym">Epeira ventricosa</name>
    <dbReference type="NCBI Taxonomy" id="182803"/>
    <lineage>
        <taxon>Eukaryota</taxon>
        <taxon>Metazoa</taxon>
        <taxon>Ecdysozoa</taxon>
        <taxon>Arthropoda</taxon>
        <taxon>Chelicerata</taxon>
        <taxon>Arachnida</taxon>
        <taxon>Araneae</taxon>
        <taxon>Araneomorphae</taxon>
        <taxon>Entelegynae</taxon>
        <taxon>Araneoidea</taxon>
        <taxon>Araneidae</taxon>
        <taxon>Araneus</taxon>
    </lineage>
</organism>
<reference evidence="2 3" key="1">
    <citation type="journal article" date="2019" name="Sci. Rep.">
        <title>Orb-weaving spider Araneus ventricosus genome elucidates the spidroin gene catalogue.</title>
        <authorList>
            <person name="Kono N."/>
            <person name="Nakamura H."/>
            <person name="Ohtoshi R."/>
            <person name="Moran D.A.P."/>
            <person name="Shinohara A."/>
            <person name="Yoshida Y."/>
            <person name="Fujiwara M."/>
            <person name="Mori M."/>
            <person name="Tomita M."/>
            <person name="Arakawa K."/>
        </authorList>
    </citation>
    <scope>NUCLEOTIDE SEQUENCE [LARGE SCALE GENOMIC DNA]</scope>
</reference>
<dbReference type="Proteomes" id="UP000499080">
    <property type="component" value="Unassembled WGS sequence"/>
</dbReference>
<evidence type="ECO:0000256" key="1">
    <source>
        <dbReference type="SAM" id="MobiDB-lite"/>
    </source>
</evidence>
<dbReference type="AlphaFoldDB" id="A0A4Y2PPJ2"/>
<feature type="region of interest" description="Disordered" evidence="1">
    <location>
        <begin position="25"/>
        <end position="55"/>
    </location>
</feature>
<evidence type="ECO:0000313" key="3">
    <source>
        <dbReference type="Proteomes" id="UP000499080"/>
    </source>
</evidence>
<comment type="caution">
    <text evidence="2">The sequence shown here is derived from an EMBL/GenBank/DDBJ whole genome shotgun (WGS) entry which is preliminary data.</text>
</comment>
<sequence length="130" mass="14949">MELSNEDEIYNKDFPDLLQNYDFVLPTDQPSSQQDSNQQQTYAASSLKQDANQPQTQAINKRVYVPPIISDNPTRLIMPTQLCPIHYSEVDIIDCSNFFSMRLPPIQDSWRRERQSVNVGTVLSSGWLII</sequence>
<dbReference type="EMBL" id="BGPR01011764">
    <property type="protein sequence ID" value="GBN52843.1"/>
    <property type="molecule type" value="Genomic_DNA"/>
</dbReference>